<dbReference type="EMBL" id="BQNB010011929">
    <property type="protein sequence ID" value="GJS97018.1"/>
    <property type="molecule type" value="Genomic_DNA"/>
</dbReference>
<sequence length="129" mass="14964">MSFCDVPSETPKPRKGKRVRKAKSYGRFSTILVRVKVFHIGHNNLTCYSIEEDSYNLYEAMLQKESSKEDGKLMETIGKFKLDWLLQMPAGYIHVGDSSYMSGWMFLLGRCTFLGFQDDKHASVYNYRI</sequence>
<gene>
    <name evidence="1" type="ORF">Tco_0803986</name>
</gene>
<name>A0ABQ5A4S3_9ASTR</name>
<dbReference type="Proteomes" id="UP001151760">
    <property type="component" value="Unassembled WGS sequence"/>
</dbReference>
<comment type="caution">
    <text evidence="1">The sequence shown here is derived from an EMBL/GenBank/DDBJ whole genome shotgun (WGS) entry which is preliminary data.</text>
</comment>
<organism evidence="1 2">
    <name type="scientific">Tanacetum coccineum</name>
    <dbReference type="NCBI Taxonomy" id="301880"/>
    <lineage>
        <taxon>Eukaryota</taxon>
        <taxon>Viridiplantae</taxon>
        <taxon>Streptophyta</taxon>
        <taxon>Embryophyta</taxon>
        <taxon>Tracheophyta</taxon>
        <taxon>Spermatophyta</taxon>
        <taxon>Magnoliopsida</taxon>
        <taxon>eudicotyledons</taxon>
        <taxon>Gunneridae</taxon>
        <taxon>Pentapetalae</taxon>
        <taxon>asterids</taxon>
        <taxon>campanulids</taxon>
        <taxon>Asterales</taxon>
        <taxon>Asteraceae</taxon>
        <taxon>Asteroideae</taxon>
        <taxon>Anthemideae</taxon>
        <taxon>Anthemidinae</taxon>
        <taxon>Tanacetum</taxon>
    </lineage>
</organism>
<reference evidence="1" key="1">
    <citation type="journal article" date="2022" name="Int. J. Mol. Sci.">
        <title>Draft Genome of Tanacetum Coccineum: Genomic Comparison of Closely Related Tanacetum-Family Plants.</title>
        <authorList>
            <person name="Yamashiro T."/>
            <person name="Shiraishi A."/>
            <person name="Nakayama K."/>
            <person name="Satake H."/>
        </authorList>
    </citation>
    <scope>NUCLEOTIDE SEQUENCE</scope>
</reference>
<proteinExistence type="predicted"/>
<evidence type="ECO:0000313" key="1">
    <source>
        <dbReference type="EMBL" id="GJS97018.1"/>
    </source>
</evidence>
<protein>
    <submittedName>
        <fullName evidence="1">Uncharacterized protein</fullName>
    </submittedName>
</protein>
<reference evidence="1" key="2">
    <citation type="submission" date="2022-01" db="EMBL/GenBank/DDBJ databases">
        <authorList>
            <person name="Yamashiro T."/>
            <person name="Shiraishi A."/>
            <person name="Satake H."/>
            <person name="Nakayama K."/>
        </authorList>
    </citation>
    <scope>NUCLEOTIDE SEQUENCE</scope>
</reference>
<keyword evidence="2" id="KW-1185">Reference proteome</keyword>
<accession>A0ABQ5A4S3</accession>
<evidence type="ECO:0000313" key="2">
    <source>
        <dbReference type="Proteomes" id="UP001151760"/>
    </source>
</evidence>